<feature type="transmembrane region" description="Helical" evidence="1">
    <location>
        <begin position="44"/>
        <end position="65"/>
    </location>
</feature>
<keyword evidence="1" id="KW-0812">Transmembrane</keyword>
<feature type="transmembrane region" description="Helical" evidence="1">
    <location>
        <begin position="98"/>
        <end position="118"/>
    </location>
</feature>
<dbReference type="KEGG" id="sapp:SAC06_01840"/>
<protein>
    <submittedName>
        <fullName evidence="2">Uncharacterized protein</fullName>
    </submittedName>
</protein>
<organism evidence="2">
    <name type="scientific">Scrofimicrobium appendicitidis</name>
    <dbReference type="NCBI Taxonomy" id="3079930"/>
    <lineage>
        <taxon>Bacteria</taxon>
        <taxon>Bacillati</taxon>
        <taxon>Actinomycetota</taxon>
        <taxon>Actinomycetes</taxon>
        <taxon>Actinomycetales</taxon>
        <taxon>Actinomycetaceae</taxon>
        <taxon>Scrofimicrobium</taxon>
    </lineage>
</organism>
<dbReference type="EMBL" id="CP138335">
    <property type="protein sequence ID" value="XBW08320.1"/>
    <property type="molecule type" value="Genomic_DNA"/>
</dbReference>
<keyword evidence="1" id="KW-0472">Membrane</keyword>
<feature type="transmembrane region" description="Helical" evidence="1">
    <location>
        <begin position="12"/>
        <end position="32"/>
    </location>
</feature>
<gene>
    <name evidence="2" type="ORF">SAC06_01840</name>
</gene>
<evidence type="ECO:0000256" key="1">
    <source>
        <dbReference type="SAM" id="Phobius"/>
    </source>
</evidence>
<keyword evidence="1" id="KW-1133">Transmembrane helix</keyword>
<evidence type="ECO:0000313" key="2">
    <source>
        <dbReference type="EMBL" id="XBW08320.1"/>
    </source>
</evidence>
<dbReference type="AlphaFoldDB" id="A0AAU7V8A1"/>
<name>A0AAU7V8A1_9ACTO</name>
<accession>A0AAU7V8A1</accession>
<reference evidence="2" key="1">
    <citation type="submission" date="2023-11" db="EMBL/GenBank/DDBJ databases">
        <title>Scrofimicrobium hongkongense sp. nov., isolated from a patient with peritonitis.</title>
        <authorList>
            <person name="Lao H.Y."/>
            <person name="Wong A.Y.P."/>
            <person name="Ng T.L."/>
            <person name="Wong R.Y.L."/>
            <person name="Yau M.C.Y."/>
            <person name="Lam J.Y.W."/>
            <person name="Siu G.K.H."/>
        </authorList>
    </citation>
    <scope>NUCLEOTIDE SEQUENCE</scope>
    <source>
        <strain evidence="2">R131</strain>
    </source>
</reference>
<sequence length="128" mass="14350">MTAPKLGPTWPAVLWWTLGVGVGLILVLPWLVMNLAQVGEAGMALGFLQLLLLNPIVFLVGVWHTWTRVRRLVWVTTVGYSLAFVASAYLAFNSSALVYLVGYLLLSLVPVGLSWAWGQFRRWQERRP</sequence>
<proteinExistence type="predicted"/>
<dbReference type="RefSeq" id="WP_350258519.1">
    <property type="nucleotide sequence ID" value="NZ_CP138335.1"/>
</dbReference>
<feature type="transmembrane region" description="Helical" evidence="1">
    <location>
        <begin position="72"/>
        <end position="92"/>
    </location>
</feature>